<protein>
    <submittedName>
        <fullName evidence="2">Uncharacterized protein</fullName>
    </submittedName>
</protein>
<dbReference type="OrthoDB" id="5242705at2759"/>
<dbReference type="Proteomes" id="UP000758603">
    <property type="component" value="Unassembled WGS sequence"/>
</dbReference>
<dbReference type="GeneID" id="70126192"/>
<organism evidence="2 3">
    <name type="scientific">Truncatella angustata</name>
    <dbReference type="NCBI Taxonomy" id="152316"/>
    <lineage>
        <taxon>Eukaryota</taxon>
        <taxon>Fungi</taxon>
        <taxon>Dikarya</taxon>
        <taxon>Ascomycota</taxon>
        <taxon>Pezizomycotina</taxon>
        <taxon>Sordariomycetes</taxon>
        <taxon>Xylariomycetidae</taxon>
        <taxon>Amphisphaeriales</taxon>
        <taxon>Sporocadaceae</taxon>
        <taxon>Truncatella</taxon>
    </lineage>
</organism>
<name>A0A9P8UZ01_9PEZI</name>
<evidence type="ECO:0000313" key="3">
    <source>
        <dbReference type="Proteomes" id="UP000758603"/>
    </source>
</evidence>
<feature type="transmembrane region" description="Helical" evidence="1">
    <location>
        <begin position="533"/>
        <end position="555"/>
    </location>
</feature>
<dbReference type="PANTHER" id="PTHR35394">
    <property type="entry name" value="DUF3176 DOMAIN-CONTAINING PROTEIN"/>
    <property type="match status" value="1"/>
</dbReference>
<keyword evidence="3" id="KW-1185">Reference proteome</keyword>
<feature type="transmembrane region" description="Helical" evidence="1">
    <location>
        <begin position="61"/>
        <end position="81"/>
    </location>
</feature>
<keyword evidence="1" id="KW-1133">Transmembrane helix</keyword>
<feature type="transmembrane region" description="Helical" evidence="1">
    <location>
        <begin position="122"/>
        <end position="141"/>
    </location>
</feature>
<sequence length="642" mass="69840">MIKSSRSAKQRPRYHVLRFWTWEILSLIVAIGLMAATVGILAHYQGQQVPDWPLSINLNTLVALLSTILRAAMLVAVAEVIGQLKYGHFAKPQSLKHLHDFDRASRSVNGSIKLLFVAPKSLLAVTGALVTIISLAIGPFTQQAIRSVTCPQFVADMNASIPVSHFVPGRAVYYRIGAGQWEVDTDMKGAMINGLTNPAGNDSAIVATCPTGNCTFPVDSSNITHSSIGMCSACIDTTGFVTKTENLTTNYTMPNNLWLSPGSGHAYLNVMIDYNLTWAESAFTGGFGAIARGALTNFTTMTFTQSSCYKNSEGVIECPHNVTGYVGLSDYVATSCSVYPCLTNYHADMSSGALDEQVVSTIPAPVNWVEANISVDGFSSGANYTALKSPCLIDNVMYDKTNFSEVSQPSNRTMTGINVDGTNYTVPDECLYKVEWLYGAALNAFMSETVFSGSCSYDHSQGGSLYCSNSWWLSPLYNQQNASFESISNRIGQYTTAITHKFRTVGSSNSDYSTKESTLGTVIEMTVCTEFDWRWLLMPLALLVASIAMLVLMMIRNYADHPRQPVWKSSVLPLLFHGLDSAPRTNSGPAMELDQMKEQANQIKAKFQTGAAAGFVDMTDAGKGSIRSRDVDMDSLVSSRQL</sequence>
<proteinExistence type="predicted"/>
<feature type="transmembrane region" description="Helical" evidence="1">
    <location>
        <begin position="20"/>
        <end position="41"/>
    </location>
</feature>
<reference evidence="2" key="1">
    <citation type="journal article" date="2021" name="Nat. Commun.">
        <title>Genetic determinants of endophytism in the Arabidopsis root mycobiome.</title>
        <authorList>
            <person name="Mesny F."/>
            <person name="Miyauchi S."/>
            <person name="Thiergart T."/>
            <person name="Pickel B."/>
            <person name="Atanasova L."/>
            <person name="Karlsson M."/>
            <person name="Huettel B."/>
            <person name="Barry K.W."/>
            <person name="Haridas S."/>
            <person name="Chen C."/>
            <person name="Bauer D."/>
            <person name="Andreopoulos W."/>
            <person name="Pangilinan J."/>
            <person name="LaButti K."/>
            <person name="Riley R."/>
            <person name="Lipzen A."/>
            <person name="Clum A."/>
            <person name="Drula E."/>
            <person name="Henrissat B."/>
            <person name="Kohler A."/>
            <person name="Grigoriev I.V."/>
            <person name="Martin F.M."/>
            <person name="Hacquard S."/>
        </authorList>
    </citation>
    <scope>NUCLEOTIDE SEQUENCE</scope>
    <source>
        <strain evidence="2">MPI-SDFR-AT-0073</strain>
    </source>
</reference>
<dbReference type="RefSeq" id="XP_045965088.1">
    <property type="nucleotide sequence ID" value="XM_046097300.1"/>
</dbReference>
<comment type="caution">
    <text evidence="2">The sequence shown here is derived from an EMBL/GenBank/DDBJ whole genome shotgun (WGS) entry which is preliminary data.</text>
</comment>
<dbReference type="PANTHER" id="PTHR35394:SF5">
    <property type="entry name" value="DUF3176 DOMAIN-CONTAINING PROTEIN"/>
    <property type="match status" value="1"/>
</dbReference>
<dbReference type="InterPro" id="IPR021514">
    <property type="entry name" value="DUF3176"/>
</dbReference>
<keyword evidence="1" id="KW-0472">Membrane</keyword>
<accession>A0A9P8UZ01</accession>
<dbReference type="AlphaFoldDB" id="A0A9P8UZ01"/>
<gene>
    <name evidence="2" type="ORF">BKA67DRAFT_510103</name>
</gene>
<dbReference type="Pfam" id="PF11374">
    <property type="entry name" value="DUF3176"/>
    <property type="match status" value="1"/>
</dbReference>
<evidence type="ECO:0000256" key="1">
    <source>
        <dbReference type="SAM" id="Phobius"/>
    </source>
</evidence>
<evidence type="ECO:0000313" key="2">
    <source>
        <dbReference type="EMBL" id="KAH6660957.1"/>
    </source>
</evidence>
<dbReference type="EMBL" id="JAGPXC010000001">
    <property type="protein sequence ID" value="KAH6660957.1"/>
    <property type="molecule type" value="Genomic_DNA"/>
</dbReference>
<keyword evidence="1" id="KW-0812">Transmembrane</keyword>